<dbReference type="Gene3D" id="3.30.420.10">
    <property type="entry name" value="Ribonuclease H-like superfamily/Ribonuclease H"/>
    <property type="match status" value="1"/>
</dbReference>
<reference evidence="3" key="1">
    <citation type="journal article" date="2019" name="Database">
        <title>The radish genome database (RadishGD): an integrated information resource for radish genomics.</title>
        <authorList>
            <person name="Yu H.J."/>
            <person name="Baek S."/>
            <person name="Lee Y.J."/>
            <person name="Cho A."/>
            <person name="Mun J.H."/>
        </authorList>
    </citation>
    <scope>NUCLEOTIDE SEQUENCE [LARGE SCALE GENOMIC DNA]</scope>
    <source>
        <strain evidence="3">cv. WK10039</strain>
    </source>
</reference>
<accession>A0A9W3BUQ2</accession>
<evidence type="ECO:0000313" key="4">
    <source>
        <dbReference type="RefSeq" id="XP_056843012.1"/>
    </source>
</evidence>
<dbReference type="GeneID" id="108807960"/>
<evidence type="ECO:0000259" key="1">
    <source>
        <dbReference type="Pfam" id="PF13456"/>
    </source>
</evidence>
<dbReference type="PANTHER" id="PTHR47074:SF48">
    <property type="entry name" value="POLYNUCLEOTIDYL TRANSFERASE, RIBONUCLEASE H-LIKE SUPERFAMILY PROTEIN"/>
    <property type="match status" value="1"/>
</dbReference>
<dbReference type="SUPFAM" id="SSF53098">
    <property type="entry name" value="Ribonuclease H-like"/>
    <property type="match status" value="1"/>
</dbReference>
<evidence type="ECO:0000313" key="3">
    <source>
        <dbReference type="Proteomes" id="UP000504610"/>
    </source>
</evidence>
<dbReference type="Pfam" id="PF13966">
    <property type="entry name" value="zf-RVT"/>
    <property type="match status" value="1"/>
</dbReference>
<protein>
    <submittedName>
        <fullName evidence="4">Uncharacterized protein LOC108807960</fullName>
    </submittedName>
</protein>
<dbReference type="InterPro" id="IPR012337">
    <property type="entry name" value="RNaseH-like_sf"/>
</dbReference>
<dbReference type="InterPro" id="IPR026960">
    <property type="entry name" value="RVT-Znf"/>
</dbReference>
<feature type="domain" description="Reverse transcriptase zinc-binding" evidence="2">
    <location>
        <begin position="24"/>
        <end position="109"/>
    </location>
</feature>
<proteinExistence type="predicted"/>
<dbReference type="AlphaFoldDB" id="A0A9W3BUQ2"/>
<name>A0A9W3BUQ2_RAPSA</name>
<evidence type="ECO:0000259" key="2">
    <source>
        <dbReference type="Pfam" id="PF13966"/>
    </source>
</evidence>
<dbReference type="InterPro" id="IPR044730">
    <property type="entry name" value="RNase_H-like_dom_plant"/>
</dbReference>
<reference evidence="4" key="2">
    <citation type="submission" date="2025-08" db="UniProtKB">
        <authorList>
            <consortium name="RefSeq"/>
        </authorList>
    </citation>
    <scope>IDENTIFICATION</scope>
    <source>
        <tissue evidence="4">Leaf</tissue>
    </source>
</reference>
<dbReference type="CDD" id="cd06222">
    <property type="entry name" value="RNase_H_like"/>
    <property type="match status" value="1"/>
</dbReference>
<dbReference type="Proteomes" id="UP000504610">
    <property type="component" value="Chromosome 6"/>
</dbReference>
<organism evidence="3 4">
    <name type="scientific">Raphanus sativus</name>
    <name type="common">Radish</name>
    <name type="synonym">Raphanus raphanistrum var. sativus</name>
    <dbReference type="NCBI Taxonomy" id="3726"/>
    <lineage>
        <taxon>Eukaryota</taxon>
        <taxon>Viridiplantae</taxon>
        <taxon>Streptophyta</taxon>
        <taxon>Embryophyta</taxon>
        <taxon>Tracheophyta</taxon>
        <taxon>Spermatophyta</taxon>
        <taxon>Magnoliopsida</taxon>
        <taxon>eudicotyledons</taxon>
        <taxon>Gunneridae</taxon>
        <taxon>Pentapetalae</taxon>
        <taxon>rosids</taxon>
        <taxon>malvids</taxon>
        <taxon>Brassicales</taxon>
        <taxon>Brassicaceae</taxon>
        <taxon>Brassiceae</taxon>
        <taxon>Raphanus</taxon>
    </lineage>
</organism>
<dbReference type="RefSeq" id="XP_056843012.1">
    <property type="nucleotide sequence ID" value="XM_056987032.1"/>
</dbReference>
<dbReference type="PANTHER" id="PTHR47074">
    <property type="entry name" value="BNAC02G40300D PROTEIN"/>
    <property type="match status" value="1"/>
</dbReference>
<dbReference type="InterPro" id="IPR036397">
    <property type="entry name" value="RNaseH_sf"/>
</dbReference>
<dbReference type="Pfam" id="PF13456">
    <property type="entry name" value="RVT_3"/>
    <property type="match status" value="1"/>
</dbReference>
<dbReference type="InterPro" id="IPR052929">
    <property type="entry name" value="RNase_H-like_EbsB-rel"/>
</dbReference>
<sequence length="254" mass="29628">MKIIPVGKNSEDTYAWEYTKTCHYTVKSAYWVQMNVLEKEKECQEVVQPNLDELYRQIWSLETSPKIRHSMWRCLSNVLPVADNMAKRHIAKDRRCTRCGSEAESVNHYPAEQIEEDLSPWLMWRLWKNRNELIFRAKEYSAEATIEKETEDGGVGWVMRDHRGALLWAGAKRLPGVGSVIETEAEVLRWALHTLVGFGYTEVTFETDSQVLVRMLNGEEGVWPKMKPIIQEIGTLLRGRENFEVVYYPRSGWE</sequence>
<gene>
    <name evidence="4" type="primary">LOC108807960</name>
</gene>
<dbReference type="InterPro" id="IPR002156">
    <property type="entry name" value="RNaseH_domain"/>
</dbReference>
<dbReference type="OrthoDB" id="1436518at2759"/>
<dbReference type="GO" id="GO:0003676">
    <property type="term" value="F:nucleic acid binding"/>
    <property type="evidence" value="ECO:0007669"/>
    <property type="project" value="InterPro"/>
</dbReference>
<keyword evidence="3" id="KW-1185">Reference proteome</keyword>
<dbReference type="KEGG" id="rsz:108807960"/>
<dbReference type="GO" id="GO:0004523">
    <property type="term" value="F:RNA-DNA hybrid ribonuclease activity"/>
    <property type="evidence" value="ECO:0007669"/>
    <property type="project" value="InterPro"/>
</dbReference>
<feature type="domain" description="RNase H type-1" evidence="1">
    <location>
        <begin position="144"/>
        <end position="251"/>
    </location>
</feature>